<dbReference type="CDD" id="cd20348">
    <property type="entry name" value="BRcat_RBR_EMI"/>
    <property type="match status" value="1"/>
</dbReference>
<comment type="pathway">
    <text evidence="1">Protein modification; protein ubiquitination.</text>
</comment>
<dbReference type="PANTHER" id="PTHR15493:SF9">
    <property type="entry name" value="GH14043P"/>
    <property type="match status" value="1"/>
</dbReference>
<dbReference type="SUPFAM" id="SSF81383">
    <property type="entry name" value="F-box domain"/>
    <property type="match status" value="1"/>
</dbReference>
<evidence type="ECO:0000256" key="4">
    <source>
        <dbReference type="ARBA" id="ARBA00022786"/>
    </source>
</evidence>
<sequence>MVSPTPNARFLDSLHAGAMSLSHTSTPESGYFAFVGQTADYSRIDPPFYLCSDEDSGIVSQEDSLVVPRSSGAAGTSGSLSWRRRVGRSHVNFLPLLQSFEPGLSRKLLCFLSDHDLAMVCCASREWRQICQSVPEAKRRWQQYVQLKRDAWESSRENLPSKKPLQHRSEEAPHPLAVRNSNSGNGDSDKVPTGAPAYESRFQLYFEEGKRLEEGEWQLPCPRCRYPSRISSGAACAICKSPNCHYRFCKHCKSPAHESGQRCPQLSVAGGGARGKEPVIGGKQSKHRLRRLLPA</sequence>
<evidence type="ECO:0000256" key="5">
    <source>
        <dbReference type="ARBA" id="ARBA00022833"/>
    </source>
</evidence>
<dbReference type="SUPFAM" id="SSF57850">
    <property type="entry name" value="RING/U-box"/>
    <property type="match status" value="1"/>
</dbReference>
<dbReference type="GO" id="GO:0007088">
    <property type="term" value="P:regulation of mitotic nuclear division"/>
    <property type="evidence" value="ECO:0007669"/>
    <property type="project" value="InterPro"/>
</dbReference>
<evidence type="ECO:0000256" key="1">
    <source>
        <dbReference type="ARBA" id="ARBA00004906"/>
    </source>
</evidence>
<feature type="region of interest" description="Disordered" evidence="6">
    <location>
        <begin position="155"/>
        <end position="195"/>
    </location>
</feature>
<dbReference type="UniPathway" id="UPA00143"/>
<proteinExistence type="predicted"/>
<evidence type="ECO:0000256" key="6">
    <source>
        <dbReference type="SAM" id="MobiDB-lite"/>
    </source>
</evidence>
<evidence type="ECO:0000256" key="3">
    <source>
        <dbReference type="ARBA" id="ARBA00022771"/>
    </source>
</evidence>
<dbReference type="CDD" id="cd22086">
    <property type="entry name" value="F-box_EMI"/>
    <property type="match status" value="1"/>
</dbReference>
<evidence type="ECO:0000256" key="2">
    <source>
        <dbReference type="ARBA" id="ARBA00022723"/>
    </source>
</evidence>
<feature type="domain" description="ZBR-type" evidence="7">
    <location>
        <begin position="217"/>
        <end position="266"/>
    </location>
</feature>
<evidence type="ECO:0000313" key="8">
    <source>
        <dbReference type="EMBL" id="JAR92036.1"/>
    </source>
</evidence>
<dbReference type="GO" id="GO:0008270">
    <property type="term" value="F:zinc ion binding"/>
    <property type="evidence" value="ECO:0007669"/>
    <property type="project" value="UniProtKB-KW"/>
</dbReference>
<dbReference type="InterPro" id="IPR044064">
    <property type="entry name" value="ZF_ZBR"/>
</dbReference>
<dbReference type="EMBL" id="GEGO01003368">
    <property type="protein sequence ID" value="JAR92036.1"/>
    <property type="molecule type" value="Transcribed_RNA"/>
</dbReference>
<protein>
    <submittedName>
        <fullName evidence="8">Putative f-box</fullName>
    </submittedName>
</protein>
<dbReference type="InterPro" id="IPR036047">
    <property type="entry name" value="F-box-like_dom_sf"/>
</dbReference>
<keyword evidence="3" id="KW-0863">Zinc-finger</keyword>
<accession>A0A147BMP9</accession>
<dbReference type="Gene3D" id="2.20.25.20">
    <property type="match status" value="1"/>
</dbReference>
<dbReference type="GO" id="GO:0045835">
    <property type="term" value="P:negative regulation of meiotic nuclear division"/>
    <property type="evidence" value="ECO:0007669"/>
    <property type="project" value="InterPro"/>
</dbReference>
<reference evidence="8" key="1">
    <citation type="journal article" date="2018" name="PLoS Negl. Trop. Dis.">
        <title>Sialome diversity of ticks revealed by RNAseq of single tick salivary glands.</title>
        <authorList>
            <person name="Perner J."/>
            <person name="Kropackova S."/>
            <person name="Kopacek P."/>
            <person name="Ribeiro J.M."/>
        </authorList>
    </citation>
    <scope>NUCLEOTIDE SEQUENCE</scope>
    <source>
        <strain evidence="8">Siblings of single egg batch collected in Ceske Budejovice</strain>
        <tissue evidence="8">Salivary glands</tissue>
    </source>
</reference>
<keyword evidence="4" id="KW-0833">Ubl conjugation pathway</keyword>
<keyword evidence="2" id="KW-0479">Metal-binding</keyword>
<dbReference type="PROSITE" id="PS51872">
    <property type="entry name" value="ZF_ZBR"/>
    <property type="match status" value="1"/>
</dbReference>
<dbReference type="AlphaFoldDB" id="A0A147BMP9"/>
<organism evidence="8">
    <name type="scientific">Ixodes ricinus</name>
    <name type="common">Common tick</name>
    <name type="synonym">Acarus ricinus</name>
    <dbReference type="NCBI Taxonomy" id="34613"/>
    <lineage>
        <taxon>Eukaryota</taxon>
        <taxon>Metazoa</taxon>
        <taxon>Ecdysozoa</taxon>
        <taxon>Arthropoda</taxon>
        <taxon>Chelicerata</taxon>
        <taxon>Arachnida</taxon>
        <taxon>Acari</taxon>
        <taxon>Parasitiformes</taxon>
        <taxon>Ixodida</taxon>
        <taxon>Ixodoidea</taxon>
        <taxon>Ixodidae</taxon>
        <taxon>Ixodinae</taxon>
        <taxon>Ixodes</taxon>
    </lineage>
</organism>
<dbReference type="InterPro" id="IPR047147">
    <property type="entry name" value="FBX5_43"/>
</dbReference>
<dbReference type="GO" id="GO:0016567">
    <property type="term" value="P:protein ubiquitination"/>
    <property type="evidence" value="ECO:0007669"/>
    <property type="project" value="UniProtKB-UniPathway"/>
</dbReference>
<keyword evidence="5" id="KW-0862">Zinc</keyword>
<evidence type="ECO:0000259" key="7">
    <source>
        <dbReference type="PROSITE" id="PS51872"/>
    </source>
</evidence>
<dbReference type="GO" id="GO:0005634">
    <property type="term" value="C:nucleus"/>
    <property type="evidence" value="ECO:0007669"/>
    <property type="project" value="TreeGrafter"/>
</dbReference>
<name>A0A147BMP9_IXORI</name>
<dbReference type="PANTHER" id="PTHR15493">
    <property type="entry name" value="F-BOX ONLY PROTEIN 5 AND 43"/>
    <property type="match status" value="1"/>
</dbReference>